<protein>
    <submittedName>
        <fullName evidence="2">Uncharacterized protein</fullName>
    </submittedName>
</protein>
<proteinExistence type="predicted"/>
<accession>A0ABP8PA18</accession>
<reference evidence="3" key="1">
    <citation type="journal article" date="2019" name="Int. J. Syst. Evol. Microbiol.">
        <title>The Global Catalogue of Microorganisms (GCM) 10K type strain sequencing project: providing services to taxonomists for standard genome sequencing and annotation.</title>
        <authorList>
            <consortium name="The Broad Institute Genomics Platform"/>
            <consortium name="The Broad Institute Genome Sequencing Center for Infectious Disease"/>
            <person name="Wu L."/>
            <person name="Ma J."/>
        </authorList>
    </citation>
    <scope>NUCLEOTIDE SEQUENCE [LARGE SCALE GENOMIC DNA]</scope>
    <source>
        <strain evidence="3">JCM 32206</strain>
    </source>
</reference>
<dbReference type="EMBL" id="BAABFB010000051">
    <property type="protein sequence ID" value="GAA4482989.1"/>
    <property type="molecule type" value="Genomic_DNA"/>
</dbReference>
<evidence type="ECO:0000256" key="1">
    <source>
        <dbReference type="SAM" id="MobiDB-lite"/>
    </source>
</evidence>
<comment type="caution">
    <text evidence="2">The sequence shown here is derived from an EMBL/GenBank/DDBJ whole genome shotgun (WGS) entry which is preliminary data.</text>
</comment>
<name>A0ABP8PA18_9NOCA</name>
<evidence type="ECO:0000313" key="2">
    <source>
        <dbReference type="EMBL" id="GAA4482989.1"/>
    </source>
</evidence>
<evidence type="ECO:0000313" key="3">
    <source>
        <dbReference type="Proteomes" id="UP001501183"/>
    </source>
</evidence>
<keyword evidence="3" id="KW-1185">Reference proteome</keyword>
<gene>
    <name evidence="2" type="ORF">GCM10023094_33900</name>
</gene>
<feature type="region of interest" description="Disordered" evidence="1">
    <location>
        <begin position="41"/>
        <end position="92"/>
    </location>
</feature>
<organism evidence="2 3">
    <name type="scientific">Rhodococcus olei</name>
    <dbReference type="NCBI Taxonomy" id="2161675"/>
    <lineage>
        <taxon>Bacteria</taxon>
        <taxon>Bacillati</taxon>
        <taxon>Actinomycetota</taxon>
        <taxon>Actinomycetes</taxon>
        <taxon>Mycobacteriales</taxon>
        <taxon>Nocardiaceae</taxon>
        <taxon>Rhodococcus</taxon>
    </lineage>
</organism>
<sequence>MHASWLNQVEIYLSVLQRKAIAPADFADLDALATRILSFETATTPPPARSTGGPPGPISTITLHGGVATTRMRPVRNPSRPPDPRRTNAGAH</sequence>
<dbReference type="Proteomes" id="UP001501183">
    <property type="component" value="Unassembled WGS sequence"/>
</dbReference>